<evidence type="ECO:0000313" key="1">
    <source>
        <dbReference type="EMBL" id="SVE18569.1"/>
    </source>
</evidence>
<gene>
    <name evidence="1" type="ORF">METZ01_LOCUS471423</name>
</gene>
<dbReference type="InterPro" id="IPR036188">
    <property type="entry name" value="FAD/NAD-bd_sf"/>
</dbReference>
<feature type="non-terminal residue" evidence="1">
    <location>
        <position position="103"/>
    </location>
</feature>
<name>A0A383BFE8_9ZZZZ</name>
<dbReference type="InterPro" id="IPR050407">
    <property type="entry name" value="Geranylgeranyl_reductase"/>
</dbReference>
<dbReference type="PANTHER" id="PTHR42685">
    <property type="entry name" value="GERANYLGERANYL DIPHOSPHATE REDUCTASE"/>
    <property type="match status" value="1"/>
</dbReference>
<protein>
    <recommendedName>
        <fullName evidence="2">FAD dependent oxidoreductase domain-containing protein</fullName>
    </recommendedName>
</protein>
<dbReference type="Pfam" id="PF12831">
    <property type="entry name" value="FAD_oxidored"/>
    <property type="match status" value="1"/>
</dbReference>
<reference evidence="1" key="1">
    <citation type="submission" date="2018-05" db="EMBL/GenBank/DDBJ databases">
        <authorList>
            <person name="Lanie J.A."/>
            <person name="Ng W.-L."/>
            <person name="Kazmierczak K.M."/>
            <person name="Andrzejewski T.M."/>
            <person name="Davidsen T.M."/>
            <person name="Wayne K.J."/>
            <person name="Tettelin H."/>
            <person name="Glass J.I."/>
            <person name="Rusch D."/>
            <person name="Podicherti R."/>
            <person name="Tsui H.-C.T."/>
            <person name="Winkler M.E."/>
        </authorList>
    </citation>
    <scope>NUCLEOTIDE SEQUENCE</scope>
</reference>
<dbReference type="SUPFAM" id="SSF51905">
    <property type="entry name" value="FAD/NAD(P)-binding domain"/>
    <property type="match status" value="1"/>
</dbReference>
<evidence type="ECO:0008006" key="2">
    <source>
        <dbReference type="Google" id="ProtNLM"/>
    </source>
</evidence>
<accession>A0A383BFE8</accession>
<sequence length="103" mass="11072">MSTQSVLIVIYVFIFAPSKYWKVLMKNSYDVVVVGGGPAGSMAAWETARGGATVCLLEKDRDIGYPVRCGEAAGESGLKQFVDIKESWVAEKITGAILISPNN</sequence>
<proteinExistence type="predicted"/>
<organism evidence="1">
    <name type="scientific">marine metagenome</name>
    <dbReference type="NCBI Taxonomy" id="408172"/>
    <lineage>
        <taxon>unclassified sequences</taxon>
        <taxon>metagenomes</taxon>
        <taxon>ecological metagenomes</taxon>
    </lineage>
</organism>
<dbReference type="PANTHER" id="PTHR42685:SF18">
    <property type="entry name" value="DIGERANYLGERANYLGLYCEROPHOSPHOLIPID REDUCTASE"/>
    <property type="match status" value="1"/>
</dbReference>
<dbReference type="AlphaFoldDB" id="A0A383BFE8"/>
<dbReference type="Gene3D" id="3.50.50.60">
    <property type="entry name" value="FAD/NAD(P)-binding domain"/>
    <property type="match status" value="1"/>
</dbReference>
<dbReference type="EMBL" id="UINC01199915">
    <property type="protein sequence ID" value="SVE18569.1"/>
    <property type="molecule type" value="Genomic_DNA"/>
</dbReference>